<feature type="coiled-coil region" evidence="10">
    <location>
        <begin position="270"/>
        <end position="297"/>
    </location>
</feature>
<dbReference type="RefSeq" id="WP_186921209.1">
    <property type="nucleotide sequence ID" value="NZ_JACOFW010000002.1"/>
</dbReference>
<evidence type="ECO:0000313" key="13">
    <source>
        <dbReference type="EMBL" id="MBC3806268.1"/>
    </source>
</evidence>
<dbReference type="SUPFAM" id="SSF111369">
    <property type="entry name" value="HlyD-like secretion proteins"/>
    <property type="match status" value="1"/>
</dbReference>
<dbReference type="Gene3D" id="2.40.50.100">
    <property type="match status" value="1"/>
</dbReference>
<dbReference type="EMBL" id="JACOFW010000002">
    <property type="protein sequence ID" value="MBC3806268.1"/>
    <property type="molecule type" value="Genomic_DNA"/>
</dbReference>
<keyword evidence="3 9" id="KW-0813">Transport</keyword>
<dbReference type="InterPro" id="IPR058781">
    <property type="entry name" value="HH_AprE-like"/>
</dbReference>
<evidence type="ECO:0000256" key="2">
    <source>
        <dbReference type="ARBA" id="ARBA00009477"/>
    </source>
</evidence>
<evidence type="ECO:0000259" key="12">
    <source>
        <dbReference type="Pfam" id="PF26002"/>
    </source>
</evidence>
<dbReference type="NCBIfam" id="TIGR01843">
    <property type="entry name" value="type_I_hlyD"/>
    <property type="match status" value="1"/>
</dbReference>
<feature type="transmembrane region" description="Helical" evidence="9">
    <location>
        <begin position="34"/>
        <end position="52"/>
    </location>
</feature>
<keyword evidence="14" id="KW-1185">Reference proteome</keyword>
<comment type="caution">
    <text evidence="13">The sequence shown here is derived from an EMBL/GenBank/DDBJ whole genome shotgun (WGS) entry which is preliminary data.</text>
</comment>
<comment type="subcellular location">
    <subcellularLocation>
        <location evidence="1 9">Cell inner membrane</location>
        <topology evidence="1 9">Single-pass membrane protein</topology>
    </subcellularLocation>
</comment>
<feature type="domain" description="AprE-like long alpha-helical hairpin" evidence="11">
    <location>
        <begin position="108"/>
        <end position="295"/>
    </location>
</feature>
<evidence type="ECO:0000256" key="1">
    <source>
        <dbReference type="ARBA" id="ARBA00004377"/>
    </source>
</evidence>
<name>A0ABR6WZZ3_9BURK</name>
<evidence type="ECO:0000259" key="11">
    <source>
        <dbReference type="Pfam" id="PF25994"/>
    </source>
</evidence>
<keyword evidence="5 9" id="KW-0997">Cell inner membrane</keyword>
<keyword evidence="4 9" id="KW-1003">Cell membrane</keyword>
<evidence type="ECO:0000256" key="8">
    <source>
        <dbReference type="ARBA" id="ARBA00023136"/>
    </source>
</evidence>
<evidence type="ECO:0000256" key="3">
    <source>
        <dbReference type="ARBA" id="ARBA00022448"/>
    </source>
</evidence>
<evidence type="ECO:0000256" key="9">
    <source>
        <dbReference type="RuleBase" id="RU365093"/>
    </source>
</evidence>
<comment type="similarity">
    <text evidence="2 9">Belongs to the membrane fusion protein (MFP) (TC 8.A.1) family.</text>
</comment>
<protein>
    <recommendedName>
        <fullName evidence="9">Membrane fusion protein (MFP) family protein</fullName>
    </recommendedName>
</protein>
<dbReference type="PANTHER" id="PTHR30386">
    <property type="entry name" value="MEMBRANE FUSION SUBUNIT OF EMRAB-TOLC MULTIDRUG EFFLUX PUMP"/>
    <property type="match status" value="1"/>
</dbReference>
<proteinExistence type="inferred from homology"/>
<feature type="domain" description="AprE-like beta-barrel" evidence="12">
    <location>
        <begin position="339"/>
        <end position="428"/>
    </location>
</feature>
<evidence type="ECO:0000313" key="14">
    <source>
        <dbReference type="Proteomes" id="UP000648257"/>
    </source>
</evidence>
<keyword evidence="7 9" id="KW-1133">Transmembrane helix</keyword>
<dbReference type="InterPro" id="IPR010129">
    <property type="entry name" value="T1SS_HlyD"/>
</dbReference>
<dbReference type="Pfam" id="PF25994">
    <property type="entry name" value="HH_AprE"/>
    <property type="match status" value="1"/>
</dbReference>
<dbReference type="InterPro" id="IPR050739">
    <property type="entry name" value="MFP"/>
</dbReference>
<dbReference type="InterPro" id="IPR058982">
    <property type="entry name" value="Beta-barrel_AprE"/>
</dbReference>
<evidence type="ECO:0000256" key="10">
    <source>
        <dbReference type="SAM" id="Coils"/>
    </source>
</evidence>
<dbReference type="Pfam" id="PF26002">
    <property type="entry name" value="Beta-barrel_AprE"/>
    <property type="match status" value="1"/>
</dbReference>
<evidence type="ECO:0000256" key="4">
    <source>
        <dbReference type="ARBA" id="ARBA00022475"/>
    </source>
</evidence>
<gene>
    <name evidence="13" type="ORF">H8K52_02775</name>
</gene>
<evidence type="ECO:0000256" key="7">
    <source>
        <dbReference type="ARBA" id="ARBA00022989"/>
    </source>
</evidence>
<evidence type="ECO:0000256" key="6">
    <source>
        <dbReference type="ARBA" id="ARBA00022692"/>
    </source>
</evidence>
<dbReference type="PRINTS" id="PR01490">
    <property type="entry name" value="RTXTOXIND"/>
</dbReference>
<dbReference type="Proteomes" id="UP000648257">
    <property type="component" value="Unassembled WGS sequence"/>
</dbReference>
<dbReference type="PANTHER" id="PTHR30386:SF17">
    <property type="entry name" value="ALKALINE PROTEASE SECRETION PROTEIN APRE"/>
    <property type="match status" value="1"/>
</dbReference>
<sequence>MKNLALQKKDVTDVAVTNVETIELNTDANSYARLGWLIVLLGFGGFVLWAMLAPLDQGVPLPGTVAVATNRKVIQYQSGGTVDSILVKDGDKVKAGQVLLQMNSVQVKSALDIAKTQFYSAKATEARLLSERENAKDIVFPPALLEAKAIPQVANNIMLQQQLFNSRRMSLQSEMGAADETVAGLHFQLTGLEESMQSKKQQQVFLKEQLDSVRELSKDGYVARNRLLDLERTYAQVNGSISEDIGNIGRAKRQIAELTLRKTQRQQDYQKEVRTLLSDVQKEAEALQSRLMALEYDFKNVDVKAPVDGTIVGMNVFTIGAVVPAGFKLMELVPVGDALIIEGQLPVNLVDKIHSGLPVELIFSAFNSATTPHIPGVVTNVSADRTVDERSGMPYYKVRAEVSPEGVKKLAHLQVRPGMPVEMVVKTGERTMMNYLLKPVLNRATGALKEE</sequence>
<keyword evidence="8 9" id="KW-0472">Membrane</keyword>
<dbReference type="Gene3D" id="2.40.30.170">
    <property type="match status" value="1"/>
</dbReference>
<accession>A0ABR6WZZ3</accession>
<keyword evidence="10" id="KW-0175">Coiled coil</keyword>
<evidence type="ECO:0000256" key="5">
    <source>
        <dbReference type="ARBA" id="ARBA00022519"/>
    </source>
</evidence>
<organism evidence="13 14">
    <name type="scientific">Undibacterium seohonense</name>
    <dbReference type="NCBI Taxonomy" id="1344950"/>
    <lineage>
        <taxon>Bacteria</taxon>
        <taxon>Pseudomonadati</taxon>
        <taxon>Pseudomonadota</taxon>
        <taxon>Betaproteobacteria</taxon>
        <taxon>Burkholderiales</taxon>
        <taxon>Oxalobacteraceae</taxon>
        <taxon>Undibacterium</taxon>
    </lineage>
</organism>
<keyword evidence="6 9" id="KW-0812">Transmembrane</keyword>
<reference evidence="13 14" key="1">
    <citation type="submission" date="2020-08" db="EMBL/GenBank/DDBJ databases">
        <title>Novel species isolated from subtropical streams in China.</title>
        <authorList>
            <person name="Lu H."/>
        </authorList>
    </citation>
    <scope>NUCLEOTIDE SEQUENCE [LARGE SCALE GENOMIC DNA]</scope>
    <source>
        <strain evidence="13 14">KACC 16656</strain>
    </source>
</reference>